<dbReference type="EMBL" id="CAFBOS010000146">
    <property type="protein sequence ID" value="CAB5008449.1"/>
    <property type="molecule type" value="Genomic_DNA"/>
</dbReference>
<sequence>MSSTVNDSIQAGASQHITFVCGTPHGGALDSTVALAQCARDAGHPTTVVVAASDPYSTDRRLNAALVRLSRWSAPLAHSAWRIYERRHRRATRDEVSHFTVLRATDVVAVARSVHPAGGLVVVNSVRRLDLKRLIELAQAMSSGVVWYLREATSLVSVAELGPLVDVLLANSVPLAAEASRLAGRACEYVPSVISVDDLVEPTERRSLLLVNAVASYGLDEAIEIARRRPNDHVVLQESWPLEASDLASLRERTQALPNVEFRHRTERSAIYRDARIMLLPHAANVVGLNRPRVALEAQHLGVPVIAYNTPGLAAVVASDRCIVEDDGIDGWVTAIDRIDGDYGRSVAEARSFAAQELPTNEVIWHRFAVVAGLD</sequence>
<dbReference type="Pfam" id="PF13692">
    <property type="entry name" value="Glyco_trans_1_4"/>
    <property type="match status" value="1"/>
</dbReference>
<protein>
    <submittedName>
        <fullName evidence="1">Unannotated protein</fullName>
    </submittedName>
</protein>
<dbReference type="SUPFAM" id="SSF53756">
    <property type="entry name" value="UDP-Glycosyltransferase/glycogen phosphorylase"/>
    <property type="match status" value="1"/>
</dbReference>
<accession>A0A6J7PXM4</accession>
<name>A0A6J7PXM4_9ZZZZ</name>
<evidence type="ECO:0000313" key="1">
    <source>
        <dbReference type="EMBL" id="CAB5008449.1"/>
    </source>
</evidence>
<gene>
    <name evidence="1" type="ORF">UFOPK3967_02099</name>
</gene>
<dbReference type="Gene3D" id="3.40.50.2000">
    <property type="entry name" value="Glycogen Phosphorylase B"/>
    <property type="match status" value="1"/>
</dbReference>
<reference evidence="1" key="1">
    <citation type="submission" date="2020-05" db="EMBL/GenBank/DDBJ databases">
        <authorList>
            <person name="Chiriac C."/>
            <person name="Salcher M."/>
            <person name="Ghai R."/>
            <person name="Kavagutti S V."/>
        </authorList>
    </citation>
    <scope>NUCLEOTIDE SEQUENCE</scope>
</reference>
<organism evidence="1">
    <name type="scientific">freshwater metagenome</name>
    <dbReference type="NCBI Taxonomy" id="449393"/>
    <lineage>
        <taxon>unclassified sequences</taxon>
        <taxon>metagenomes</taxon>
        <taxon>ecological metagenomes</taxon>
    </lineage>
</organism>
<proteinExistence type="predicted"/>
<dbReference type="AlphaFoldDB" id="A0A6J7PXM4"/>